<reference evidence="1" key="1">
    <citation type="journal article" date="2019" name="MBio">
        <title>Virus Genomes from Deep Sea Sediments Expand the Ocean Megavirome and Support Independent Origins of Viral Gigantism.</title>
        <authorList>
            <person name="Backstrom D."/>
            <person name="Yutin N."/>
            <person name="Jorgensen S.L."/>
            <person name="Dharamshi J."/>
            <person name="Homa F."/>
            <person name="Zaremba-Niedwiedzka K."/>
            <person name="Spang A."/>
            <person name="Wolf Y.I."/>
            <person name="Koonin E.V."/>
            <person name="Ettema T.J."/>
        </authorList>
    </citation>
    <scope>NUCLEOTIDE SEQUENCE</scope>
</reference>
<evidence type="ECO:0000313" key="1">
    <source>
        <dbReference type="EMBL" id="QBK87819.1"/>
    </source>
</evidence>
<gene>
    <name evidence="1" type="ORF">LCMAC202_01650</name>
</gene>
<protein>
    <submittedName>
        <fullName evidence="1">Uncharacterized protein</fullName>
    </submittedName>
</protein>
<accession>A0A481YXG6</accession>
<dbReference type="EMBL" id="MK500370">
    <property type="protein sequence ID" value="QBK87819.1"/>
    <property type="molecule type" value="Genomic_DNA"/>
</dbReference>
<proteinExistence type="predicted"/>
<sequence>MKFTKLLYKYKMARRIPYSSEYDYSDEDELIEKIVQKLPPILEIKNDHFPANLNGIVPINMFSEERQIQYIEKLKLFLETGEESEEFKQIFEKELELEFECGGGGTFLRIEILSENEFDKLSLTKESVYNRTNWKIYCPYSYYPDLDREISNFDYSTWRWGKVRFIMSGFVDSIG</sequence>
<name>A0A481YXG6_9VIRU</name>
<organism evidence="1">
    <name type="scientific">Marseillevirus LCMAC202</name>
    <dbReference type="NCBI Taxonomy" id="2506606"/>
    <lineage>
        <taxon>Viruses</taxon>
        <taxon>Varidnaviria</taxon>
        <taxon>Bamfordvirae</taxon>
        <taxon>Nucleocytoviricota</taxon>
        <taxon>Megaviricetes</taxon>
        <taxon>Pimascovirales</taxon>
        <taxon>Pimascovirales incertae sedis</taxon>
        <taxon>Marseilleviridae</taxon>
    </lineage>
</organism>